<feature type="region of interest" description="Disordered" evidence="1">
    <location>
        <begin position="313"/>
        <end position="337"/>
    </location>
</feature>
<dbReference type="SUPFAM" id="SSF140459">
    <property type="entry name" value="PE/PPE dimer-like"/>
    <property type="match status" value="1"/>
</dbReference>
<dbReference type="AlphaFoldDB" id="A0A7W7VHF4"/>
<dbReference type="Gene3D" id="1.20.1260.20">
    <property type="entry name" value="PPE superfamily"/>
    <property type="match status" value="1"/>
</dbReference>
<comment type="caution">
    <text evidence="2">The sequence shown here is derived from an EMBL/GenBank/DDBJ whole genome shotgun (WGS) entry which is preliminary data.</text>
</comment>
<protein>
    <submittedName>
        <fullName evidence="2">Methyl-accepting chemotaxis protein</fullName>
    </submittedName>
</protein>
<evidence type="ECO:0000313" key="2">
    <source>
        <dbReference type="EMBL" id="MBB4910366.1"/>
    </source>
</evidence>
<evidence type="ECO:0000256" key="1">
    <source>
        <dbReference type="SAM" id="MobiDB-lite"/>
    </source>
</evidence>
<gene>
    <name evidence="2" type="ORF">FHR82_006624</name>
</gene>
<name>A0A7W7VHF4_9PSEU</name>
<organism evidence="2 3">
    <name type="scientific">Actinophytocola algeriensis</name>
    <dbReference type="NCBI Taxonomy" id="1768010"/>
    <lineage>
        <taxon>Bacteria</taxon>
        <taxon>Bacillati</taxon>
        <taxon>Actinomycetota</taxon>
        <taxon>Actinomycetes</taxon>
        <taxon>Pseudonocardiales</taxon>
        <taxon>Pseudonocardiaceae</taxon>
    </lineage>
</organism>
<sequence>MSDGNPIAAAAQDKVSWAEGSGLVQDAKDLVDQVSSDQWAAGLTTLLSAGLNVRDAIQDPMAKLISMGLGWVIEFFDPLNAWLDWLTCDTEQLTVAAETWSGISAEMRTAADELDGYYKTDTAGWSGPAVDQYRIFCADRVDLYNAAAGAAAATANLVNRNKILLTMVRSIVRDLITEGVGKVISIVLRYPPPVTVAASGEIVGQVTRTGNAIVDLVRKLQQALKNAMRLLRQSNRLFKEIRESIRDLNALTTVVSRHTKSQARAMDAYNKSMDLILDNAKNLPGAAVRPMAKEAVGGLAEKVGMEILKEPTKYGQGRADETAPEHPAVENGKGDGI</sequence>
<proteinExistence type="predicted"/>
<dbReference type="EMBL" id="JACHJQ010000007">
    <property type="protein sequence ID" value="MBB4910366.1"/>
    <property type="molecule type" value="Genomic_DNA"/>
</dbReference>
<dbReference type="RefSeq" id="WP_184814422.1">
    <property type="nucleotide sequence ID" value="NZ_JACHJQ010000007.1"/>
</dbReference>
<keyword evidence="3" id="KW-1185">Reference proteome</keyword>
<accession>A0A7W7VHF4</accession>
<evidence type="ECO:0000313" key="3">
    <source>
        <dbReference type="Proteomes" id="UP000520767"/>
    </source>
</evidence>
<dbReference type="InterPro" id="IPR038332">
    <property type="entry name" value="PPE_sf"/>
</dbReference>
<dbReference type="Proteomes" id="UP000520767">
    <property type="component" value="Unassembled WGS sequence"/>
</dbReference>
<reference evidence="2 3" key="1">
    <citation type="submission" date="2020-08" db="EMBL/GenBank/DDBJ databases">
        <title>Genomic Encyclopedia of Type Strains, Phase III (KMG-III): the genomes of soil and plant-associated and newly described type strains.</title>
        <authorList>
            <person name="Whitman W."/>
        </authorList>
    </citation>
    <scope>NUCLEOTIDE SEQUENCE [LARGE SCALE GENOMIC DNA]</scope>
    <source>
        <strain evidence="2 3">CECT 8960</strain>
    </source>
</reference>